<gene>
    <name evidence="1" type="ORF">HNR68_003161</name>
</gene>
<dbReference type="Pfam" id="PF01513">
    <property type="entry name" value="NAD_kinase"/>
    <property type="match status" value="1"/>
</dbReference>
<dbReference type="Gene3D" id="3.40.50.10330">
    <property type="entry name" value="Probable inorganic polyphosphate/atp-NAD kinase, domain 1"/>
    <property type="match status" value="1"/>
</dbReference>
<dbReference type="GO" id="GO:0006741">
    <property type="term" value="P:NADP+ biosynthetic process"/>
    <property type="evidence" value="ECO:0007669"/>
    <property type="project" value="InterPro"/>
</dbReference>
<dbReference type="InterPro" id="IPR016064">
    <property type="entry name" value="NAD/diacylglycerol_kinase_sf"/>
</dbReference>
<evidence type="ECO:0000313" key="2">
    <source>
        <dbReference type="Proteomes" id="UP000587002"/>
    </source>
</evidence>
<dbReference type="Proteomes" id="UP000587002">
    <property type="component" value="Unassembled WGS sequence"/>
</dbReference>
<keyword evidence="2" id="KW-1185">Reference proteome</keyword>
<proteinExistence type="predicted"/>
<dbReference type="SUPFAM" id="SSF111331">
    <property type="entry name" value="NAD kinase/diacylglycerol kinase-like"/>
    <property type="match status" value="1"/>
</dbReference>
<protein>
    <submittedName>
        <fullName evidence="1">Putative polyphosphate/ATP-dependent NAD kinase</fullName>
    </submittedName>
</protein>
<sequence>MATSREAIVQLGDSGNGHHPRRPITVQRRDPAIGVVVNPLSGRDIRRVVAQASVFPNAEKANMVLRMVAAAGALGLGRVLVSTDDFGVAAGVLRGARQHAADEQWPELTFCELDRLTGTAQDTRQFVRRMREAGAGVVVVLGGDGTVRAAASEVGETPLLPLSTGTNNAFPQVWEATVAGVAAALVARGDVDVRSATRRAKALEVQCGSVAELALVDVCVSASTRVGARALWKPETLRELYCAFAEPHAIGLSSVAGQLLPTTRDEPHGVAVRFAGSGTPQHRVLAPITPGKLTALDVAAVQRLPLGTPTTSAVTAGTVALDGERECEFGPGDPVSVRLTDRGPRVLDVRAVLDAAAARGLLRTGPTAVPEGATGVDAWRVPPTDGGSH</sequence>
<dbReference type="PIRSF" id="PIRSF018567">
    <property type="entry name" value="AcoX"/>
    <property type="match status" value="1"/>
</dbReference>
<dbReference type="AlphaFoldDB" id="A0A853AS05"/>
<dbReference type="RefSeq" id="WP_343050175.1">
    <property type="nucleotide sequence ID" value="NZ_BAABFH010000001.1"/>
</dbReference>
<dbReference type="InterPro" id="IPR017438">
    <property type="entry name" value="ATP-NAD_kinase_N"/>
</dbReference>
<organism evidence="1 2">
    <name type="scientific">Saccharopolyspora hordei</name>
    <dbReference type="NCBI Taxonomy" id="1838"/>
    <lineage>
        <taxon>Bacteria</taxon>
        <taxon>Bacillati</taxon>
        <taxon>Actinomycetota</taxon>
        <taxon>Actinomycetes</taxon>
        <taxon>Pseudonocardiales</taxon>
        <taxon>Pseudonocardiaceae</taxon>
        <taxon>Saccharopolyspora</taxon>
    </lineage>
</organism>
<accession>A0A853AS05</accession>
<dbReference type="GO" id="GO:0005524">
    <property type="term" value="F:ATP binding"/>
    <property type="evidence" value="ECO:0007669"/>
    <property type="project" value="UniProtKB-ARBA"/>
</dbReference>
<dbReference type="InterPro" id="IPR002504">
    <property type="entry name" value="NADK"/>
</dbReference>
<keyword evidence="1" id="KW-0808">Transferase</keyword>
<reference evidence="1 2" key="1">
    <citation type="submission" date="2020-07" db="EMBL/GenBank/DDBJ databases">
        <title>Sequencing the genomes of 1000 actinobacteria strains.</title>
        <authorList>
            <person name="Klenk H.-P."/>
        </authorList>
    </citation>
    <scope>NUCLEOTIDE SEQUENCE [LARGE SCALE GENOMIC DNA]</scope>
    <source>
        <strain evidence="1 2">DSM 44065</strain>
    </source>
</reference>
<dbReference type="PANTHER" id="PTHR40697:SF3">
    <property type="entry name" value="ACETOIN CATABOLISM PROTEIN X"/>
    <property type="match status" value="1"/>
</dbReference>
<name>A0A853AS05_9PSEU</name>
<comment type="caution">
    <text evidence="1">The sequence shown here is derived from an EMBL/GenBank/DDBJ whole genome shotgun (WGS) entry which is preliminary data.</text>
</comment>
<evidence type="ECO:0000313" key="1">
    <source>
        <dbReference type="EMBL" id="NYI84531.1"/>
    </source>
</evidence>
<dbReference type="PANTHER" id="PTHR40697">
    <property type="entry name" value="ACETOIN CATABOLISM PROTEIN X"/>
    <property type="match status" value="1"/>
</dbReference>
<dbReference type="InterPro" id="IPR011391">
    <property type="entry name" value="AcoX_kinase"/>
</dbReference>
<dbReference type="GO" id="GO:0051287">
    <property type="term" value="F:NAD binding"/>
    <property type="evidence" value="ECO:0007669"/>
    <property type="project" value="UniProtKB-ARBA"/>
</dbReference>
<dbReference type="GO" id="GO:0003951">
    <property type="term" value="F:NAD+ kinase activity"/>
    <property type="evidence" value="ECO:0007669"/>
    <property type="project" value="InterPro"/>
</dbReference>
<keyword evidence="1" id="KW-0418">Kinase</keyword>
<dbReference type="EMBL" id="JACCFJ010000001">
    <property type="protein sequence ID" value="NYI84531.1"/>
    <property type="molecule type" value="Genomic_DNA"/>
</dbReference>
<dbReference type="InterPro" id="IPR039065">
    <property type="entry name" value="AcoX-like"/>
</dbReference>